<gene>
    <name evidence="5" type="ORF">C7389_10221</name>
</gene>
<keyword evidence="1" id="KW-0805">Transcription regulation</keyword>
<dbReference type="PROSITE" id="PS50043">
    <property type="entry name" value="HTH_LUXR_2"/>
    <property type="match status" value="1"/>
</dbReference>
<evidence type="ECO:0000256" key="3">
    <source>
        <dbReference type="ARBA" id="ARBA00023163"/>
    </source>
</evidence>
<sequence>MSLKPACPAAPATARLQAYMDACLDTVGRVSACDHRAFYLVGGNGDIAGFPRPAALPEVQAAYSAHYWRHDPLYPARGLRCGAPVQSLRGQAGGSAIYRNFLSDHGIGDIAEIYLRLDDGRAVAGISLIRRSHGPAFSSGEIDVLKGLMPLLEFSAASSGAFAPAAPETAALTPREGELVRHLRRGLSNAEIADALGISLATVKTHVKHVLDKAGARSRTELLAKLFIHPGA</sequence>
<dbReference type="PANTHER" id="PTHR44688:SF16">
    <property type="entry name" value="DNA-BINDING TRANSCRIPTIONAL ACTIVATOR DEVR_DOSR"/>
    <property type="match status" value="1"/>
</dbReference>
<dbReference type="PRINTS" id="PR00038">
    <property type="entry name" value="HTHLUXR"/>
</dbReference>
<dbReference type="InterPro" id="IPR016032">
    <property type="entry name" value="Sig_transdc_resp-reg_C-effctor"/>
</dbReference>
<dbReference type="InterPro" id="IPR036388">
    <property type="entry name" value="WH-like_DNA-bd_sf"/>
</dbReference>
<dbReference type="PROSITE" id="PS00622">
    <property type="entry name" value="HTH_LUXR_1"/>
    <property type="match status" value="1"/>
</dbReference>
<dbReference type="SMART" id="SM00421">
    <property type="entry name" value="HTH_LUXR"/>
    <property type="match status" value="1"/>
</dbReference>
<dbReference type="InterPro" id="IPR000792">
    <property type="entry name" value="Tscrpt_reg_LuxR_C"/>
</dbReference>
<name>A0A4R6ED21_9RHOO</name>
<dbReference type="GO" id="GO:0003677">
    <property type="term" value="F:DNA binding"/>
    <property type="evidence" value="ECO:0007669"/>
    <property type="project" value="UniProtKB-KW"/>
</dbReference>
<keyword evidence="2" id="KW-0238">DNA-binding</keyword>
<keyword evidence="6" id="KW-1185">Reference proteome</keyword>
<dbReference type="CDD" id="cd06170">
    <property type="entry name" value="LuxR_C_like"/>
    <property type="match status" value="1"/>
</dbReference>
<evidence type="ECO:0000313" key="5">
    <source>
        <dbReference type="EMBL" id="TDN56086.1"/>
    </source>
</evidence>
<organism evidence="5 6">
    <name type="scientific">Azoarcus indigens</name>
    <dbReference type="NCBI Taxonomy" id="29545"/>
    <lineage>
        <taxon>Bacteria</taxon>
        <taxon>Pseudomonadati</taxon>
        <taxon>Pseudomonadota</taxon>
        <taxon>Betaproteobacteria</taxon>
        <taxon>Rhodocyclales</taxon>
        <taxon>Zoogloeaceae</taxon>
        <taxon>Azoarcus</taxon>
    </lineage>
</organism>
<dbReference type="AlphaFoldDB" id="A0A4R6ED21"/>
<reference evidence="5 6" key="1">
    <citation type="submission" date="2019-03" db="EMBL/GenBank/DDBJ databases">
        <title>Genomic Encyclopedia of Type Strains, Phase IV (KMG-IV): sequencing the most valuable type-strain genomes for metagenomic binning, comparative biology and taxonomic classification.</title>
        <authorList>
            <person name="Goeker M."/>
        </authorList>
    </citation>
    <scope>NUCLEOTIDE SEQUENCE [LARGE SCALE GENOMIC DNA]</scope>
    <source>
        <strain evidence="5 6">DSM 12121</strain>
    </source>
</reference>
<dbReference type="Pfam" id="PF00196">
    <property type="entry name" value="GerE"/>
    <property type="match status" value="1"/>
</dbReference>
<dbReference type="RefSeq" id="WP_133588250.1">
    <property type="nucleotide sequence ID" value="NZ_SNVV01000002.1"/>
</dbReference>
<dbReference type="PANTHER" id="PTHR44688">
    <property type="entry name" value="DNA-BINDING TRANSCRIPTIONAL ACTIVATOR DEVR_DOSR"/>
    <property type="match status" value="1"/>
</dbReference>
<dbReference type="OrthoDB" id="9129394at2"/>
<accession>A0A4R6ED21</accession>
<evidence type="ECO:0000259" key="4">
    <source>
        <dbReference type="PROSITE" id="PS50043"/>
    </source>
</evidence>
<dbReference type="Proteomes" id="UP000295129">
    <property type="component" value="Unassembled WGS sequence"/>
</dbReference>
<protein>
    <submittedName>
        <fullName evidence="5">Regulatory LuxR family protein</fullName>
    </submittedName>
</protein>
<comment type="caution">
    <text evidence="5">The sequence shown here is derived from an EMBL/GenBank/DDBJ whole genome shotgun (WGS) entry which is preliminary data.</text>
</comment>
<feature type="domain" description="HTH luxR-type" evidence="4">
    <location>
        <begin position="165"/>
        <end position="230"/>
    </location>
</feature>
<evidence type="ECO:0000256" key="1">
    <source>
        <dbReference type="ARBA" id="ARBA00023015"/>
    </source>
</evidence>
<dbReference type="GO" id="GO:0006355">
    <property type="term" value="P:regulation of DNA-templated transcription"/>
    <property type="evidence" value="ECO:0007669"/>
    <property type="project" value="InterPro"/>
</dbReference>
<evidence type="ECO:0000256" key="2">
    <source>
        <dbReference type="ARBA" id="ARBA00023125"/>
    </source>
</evidence>
<keyword evidence="3" id="KW-0804">Transcription</keyword>
<evidence type="ECO:0000313" key="6">
    <source>
        <dbReference type="Proteomes" id="UP000295129"/>
    </source>
</evidence>
<dbReference type="Gene3D" id="1.10.10.10">
    <property type="entry name" value="Winged helix-like DNA-binding domain superfamily/Winged helix DNA-binding domain"/>
    <property type="match status" value="1"/>
</dbReference>
<dbReference type="EMBL" id="SNVV01000002">
    <property type="protein sequence ID" value="TDN56086.1"/>
    <property type="molecule type" value="Genomic_DNA"/>
</dbReference>
<proteinExistence type="predicted"/>
<dbReference type="SUPFAM" id="SSF46894">
    <property type="entry name" value="C-terminal effector domain of the bipartite response regulators"/>
    <property type="match status" value="1"/>
</dbReference>